<proteinExistence type="predicted"/>
<dbReference type="RefSeq" id="WP_073207411.1">
    <property type="nucleotide sequence ID" value="NZ_FRBD01000009.1"/>
</dbReference>
<feature type="transmembrane region" description="Helical" evidence="1">
    <location>
        <begin position="52"/>
        <end position="75"/>
    </location>
</feature>
<evidence type="ECO:0000256" key="1">
    <source>
        <dbReference type="SAM" id="Phobius"/>
    </source>
</evidence>
<protein>
    <submittedName>
        <fullName evidence="2">Uncharacterized protein</fullName>
    </submittedName>
</protein>
<feature type="transmembrane region" description="Helical" evidence="1">
    <location>
        <begin position="101"/>
        <end position="121"/>
    </location>
</feature>
<keyword evidence="1" id="KW-1133">Transmembrane helix</keyword>
<dbReference type="OrthoDB" id="1086451at2"/>
<sequence length="189" mass="22014">MVEKQSFISNLIGRQTYDDAKEFAKTVAWIGAAILALLYLLSYYFHSSIISFLLNITNGYSLLFIGYIVVLMVLLDFEVKVEAPERKYWEEKKEIAKPFKYKLTVVWSVLLLLLGIVAIYYSNKYRRQYSFECDTFLVDKSAGIYHYDWNSDCETAETAESLEEMNGFQINKSFKLCEECKECEEELAP</sequence>
<reference evidence="2 3" key="1">
    <citation type="submission" date="2016-11" db="EMBL/GenBank/DDBJ databases">
        <authorList>
            <person name="Jaros S."/>
            <person name="Januszkiewicz K."/>
            <person name="Wedrychowicz H."/>
        </authorList>
    </citation>
    <scope>NUCLEOTIDE SEQUENCE [LARGE SCALE GENOMIC DNA]</scope>
    <source>
        <strain evidence="2 3">KHT3</strain>
    </source>
</reference>
<evidence type="ECO:0000313" key="3">
    <source>
        <dbReference type="Proteomes" id="UP000184130"/>
    </source>
</evidence>
<accession>A0A1M6UE13</accession>
<evidence type="ECO:0000313" key="2">
    <source>
        <dbReference type="EMBL" id="SHK67407.1"/>
    </source>
</evidence>
<keyword evidence="1" id="KW-0812">Transmembrane</keyword>
<feature type="transmembrane region" description="Helical" evidence="1">
    <location>
        <begin position="27"/>
        <end position="45"/>
    </location>
</feature>
<dbReference type="Proteomes" id="UP000184130">
    <property type="component" value="Unassembled WGS sequence"/>
</dbReference>
<organism evidence="2 3">
    <name type="scientific">Xylanibacter ruminicola</name>
    <name type="common">Prevotella ruminicola</name>
    <dbReference type="NCBI Taxonomy" id="839"/>
    <lineage>
        <taxon>Bacteria</taxon>
        <taxon>Pseudomonadati</taxon>
        <taxon>Bacteroidota</taxon>
        <taxon>Bacteroidia</taxon>
        <taxon>Bacteroidales</taxon>
        <taxon>Prevotellaceae</taxon>
        <taxon>Xylanibacter</taxon>
    </lineage>
</organism>
<gene>
    <name evidence="2" type="ORF">SAMN05216463_1099</name>
</gene>
<keyword evidence="1" id="KW-0472">Membrane</keyword>
<dbReference type="EMBL" id="FRBD01000009">
    <property type="protein sequence ID" value="SHK67407.1"/>
    <property type="molecule type" value="Genomic_DNA"/>
</dbReference>
<dbReference type="AlphaFoldDB" id="A0A1M6UE13"/>
<name>A0A1M6UE13_XYLRU</name>